<organism evidence="13 14">
    <name type="scientific">Deinococcus navajonensis</name>
    <dbReference type="NCBI Taxonomy" id="309884"/>
    <lineage>
        <taxon>Bacteria</taxon>
        <taxon>Thermotogati</taxon>
        <taxon>Deinococcota</taxon>
        <taxon>Deinococci</taxon>
        <taxon>Deinococcales</taxon>
        <taxon>Deinococcaceae</taxon>
        <taxon>Deinococcus</taxon>
    </lineage>
</organism>
<dbReference type="EMBL" id="JBHSEH010000005">
    <property type="protein sequence ID" value="MFC4425736.1"/>
    <property type="molecule type" value="Genomic_DNA"/>
</dbReference>
<comment type="subcellular location">
    <subcellularLocation>
        <location evidence="1 10">Cytoplasm</location>
    </subcellularLocation>
</comment>
<comment type="similarity">
    <text evidence="2 10">Belongs to the RNA methyltransferase RsmE family.</text>
</comment>
<feature type="domain" description="Ribosomal RNA small subunit methyltransferase E PUA-like" evidence="12">
    <location>
        <begin position="28"/>
        <end position="68"/>
    </location>
</feature>
<feature type="domain" description="Ribosomal RNA small subunit methyltransferase E methyltransferase" evidence="11">
    <location>
        <begin position="79"/>
        <end position="233"/>
    </location>
</feature>
<evidence type="ECO:0000256" key="10">
    <source>
        <dbReference type="PIRNR" id="PIRNR015601"/>
    </source>
</evidence>
<dbReference type="InterPro" id="IPR006700">
    <property type="entry name" value="RsmE"/>
</dbReference>
<evidence type="ECO:0000256" key="3">
    <source>
        <dbReference type="ARBA" id="ARBA00022490"/>
    </source>
</evidence>
<evidence type="ECO:0000256" key="8">
    <source>
        <dbReference type="ARBA" id="ARBA00025699"/>
    </source>
</evidence>
<reference evidence="14" key="1">
    <citation type="journal article" date="2019" name="Int. J. Syst. Evol. Microbiol.">
        <title>The Global Catalogue of Microorganisms (GCM) 10K type strain sequencing project: providing services to taxonomists for standard genome sequencing and annotation.</title>
        <authorList>
            <consortium name="The Broad Institute Genomics Platform"/>
            <consortium name="The Broad Institute Genome Sequencing Center for Infectious Disease"/>
            <person name="Wu L."/>
            <person name="Ma J."/>
        </authorList>
    </citation>
    <scope>NUCLEOTIDE SEQUENCE [LARGE SCALE GENOMIC DNA]</scope>
    <source>
        <strain evidence="14">CCUG 56029</strain>
    </source>
</reference>
<comment type="function">
    <text evidence="8 10">Specifically methylates the N3 position of the uracil ring of uridine 1498 (m3U1498) in 16S rRNA. Acts on the fully assembled 30S ribosomal subunit.</text>
</comment>
<comment type="caution">
    <text evidence="13">The sequence shown here is derived from an EMBL/GenBank/DDBJ whole genome shotgun (WGS) entry which is preliminary data.</text>
</comment>
<dbReference type="Pfam" id="PF04452">
    <property type="entry name" value="Methyltrans_RNA"/>
    <property type="match status" value="1"/>
</dbReference>
<evidence type="ECO:0000313" key="14">
    <source>
        <dbReference type="Proteomes" id="UP001595998"/>
    </source>
</evidence>
<evidence type="ECO:0000256" key="5">
    <source>
        <dbReference type="ARBA" id="ARBA00022603"/>
    </source>
</evidence>
<dbReference type="EC" id="2.1.1.193" evidence="10"/>
<evidence type="ECO:0000256" key="7">
    <source>
        <dbReference type="ARBA" id="ARBA00022691"/>
    </source>
</evidence>
<keyword evidence="4 10" id="KW-0698">rRNA processing</keyword>
<evidence type="ECO:0000256" key="9">
    <source>
        <dbReference type="ARBA" id="ARBA00047944"/>
    </source>
</evidence>
<dbReference type="GO" id="GO:0008168">
    <property type="term" value="F:methyltransferase activity"/>
    <property type="evidence" value="ECO:0007669"/>
    <property type="project" value="UniProtKB-KW"/>
</dbReference>
<name>A0ABV8XLF5_9DEIO</name>
<dbReference type="InterPro" id="IPR046886">
    <property type="entry name" value="RsmE_MTase_dom"/>
</dbReference>
<evidence type="ECO:0000259" key="11">
    <source>
        <dbReference type="Pfam" id="PF04452"/>
    </source>
</evidence>
<dbReference type="SUPFAM" id="SSF88697">
    <property type="entry name" value="PUA domain-like"/>
    <property type="match status" value="1"/>
</dbReference>
<dbReference type="SUPFAM" id="SSF75217">
    <property type="entry name" value="alpha/beta knot"/>
    <property type="match status" value="1"/>
</dbReference>
<keyword evidence="6 10" id="KW-0808">Transferase</keyword>
<proteinExistence type="inferred from homology"/>
<sequence>MTGGRAGGGSGRRVRVEALAPVMVLGPREARHLQVLRLAPGATVLVFDGQGAQAQATLAELDAGRAVLHLGEASEAAAETPQPLTLGVALLKGDKLADVVRAATELGVARVQLLVTRRADAREIGAQKLLRLNRVAEEASKQSRRAVTPDVLAPVSLSEWHWEGQLFVAQPGAEARLTDRLDWSGPVALLTGPEGGLTDDEVLSLRQRGAVAVTLGPRILRAETAPVALLGAVAALGV</sequence>
<dbReference type="CDD" id="cd18084">
    <property type="entry name" value="RsmE-like"/>
    <property type="match status" value="1"/>
</dbReference>
<keyword evidence="3 10" id="KW-0963">Cytoplasm</keyword>
<evidence type="ECO:0000259" key="12">
    <source>
        <dbReference type="Pfam" id="PF20260"/>
    </source>
</evidence>
<evidence type="ECO:0000313" key="13">
    <source>
        <dbReference type="EMBL" id="MFC4425736.1"/>
    </source>
</evidence>
<comment type="catalytic activity">
    <reaction evidence="9 10">
        <text>uridine(1498) in 16S rRNA + S-adenosyl-L-methionine = N(3)-methyluridine(1498) in 16S rRNA + S-adenosyl-L-homocysteine + H(+)</text>
        <dbReference type="Rhea" id="RHEA:42920"/>
        <dbReference type="Rhea" id="RHEA-COMP:10283"/>
        <dbReference type="Rhea" id="RHEA-COMP:10284"/>
        <dbReference type="ChEBI" id="CHEBI:15378"/>
        <dbReference type="ChEBI" id="CHEBI:57856"/>
        <dbReference type="ChEBI" id="CHEBI:59789"/>
        <dbReference type="ChEBI" id="CHEBI:65315"/>
        <dbReference type="ChEBI" id="CHEBI:74502"/>
        <dbReference type="EC" id="2.1.1.193"/>
    </reaction>
</comment>
<dbReference type="NCBIfam" id="TIGR00046">
    <property type="entry name" value="RsmE family RNA methyltransferase"/>
    <property type="match status" value="1"/>
</dbReference>
<evidence type="ECO:0000256" key="2">
    <source>
        <dbReference type="ARBA" id="ARBA00005528"/>
    </source>
</evidence>
<accession>A0ABV8XLF5</accession>
<dbReference type="Gene3D" id="3.40.1280.10">
    <property type="match status" value="1"/>
</dbReference>
<dbReference type="Proteomes" id="UP001595998">
    <property type="component" value="Unassembled WGS sequence"/>
</dbReference>
<evidence type="ECO:0000256" key="6">
    <source>
        <dbReference type="ARBA" id="ARBA00022679"/>
    </source>
</evidence>
<dbReference type="InterPro" id="IPR015947">
    <property type="entry name" value="PUA-like_sf"/>
</dbReference>
<keyword evidence="7 10" id="KW-0949">S-adenosyl-L-methionine</keyword>
<protein>
    <recommendedName>
        <fullName evidence="10">Ribosomal RNA small subunit methyltransferase E</fullName>
        <ecNumber evidence="10">2.1.1.193</ecNumber>
    </recommendedName>
</protein>
<dbReference type="NCBIfam" id="NF008706">
    <property type="entry name" value="PRK11713.7-1"/>
    <property type="match status" value="1"/>
</dbReference>
<keyword evidence="14" id="KW-1185">Reference proteome</keyword>
<dbReference type="PANTHER" id="PTHR30027:SF3">
    <property type="entry name" value="16S RRNA (URACIL(1498)-N(3))-METHYLTRANSFERASE"/>
    <property type="match status" value="1"/>
</dbReference>
<dbReference type="PIRSF" id="PIRSF015601">
    <property type="entry name" value="MTase_slr0722"/>
    <property type="match status" value="1"/>
</dbReference>
<dbReference type="PANTHER" id="PTHR30027">
    <property type="entry name" value="RIBOSOMAL RNA SMALL SUBUNIT METHYLTRANSFERASE E"/>
    <property type="match status" value="1"/>
</dbReference>
<evidence type="ECO:0000256" key="1">
    <source>
        <dbReference type="ARBA" id="ARBA00004496"/>
    </source>
</evidence>
<gene>
    <name evidence="13" type="ORF">ACFOZ9_05890</name>
</gene>
<dbReference type="InterPro" id="IPR029028">
    <property type="entry name" value="Alpha/beta_knot_MTases"/>
</dbReference>
<keyword evidence="5 10" id="KW-0489">Methyltransferase</keyword>
<dbReference type="RefSeq" id="WP_380037425.1">
    <property type="nucleotide sequence ID" value="NZ_JBHSEH010000005.1"/>
</dbReference>
<dbReference type="Pfam" id="PF20260">
    <property type="entry name" value="PUA_4"/>
    <property type="match status" value="1"/>
</dbReference>
<dbReference type="GO" id="GO:0032259">
    <property type="term" value="P:methylation"/>
    <property type="evidence" value="ECO:0007669"/>
    <property type="project" value="UniProtKB-KW"/>
</dbReference>
<evidence type="ECO:0000256" key="4">
    <source>
        <dbReference type="ARBA" id="ARBA00022552"/>
    </source>
</evidence>
<dbReference type="InterPro" id="IPR046887">
    <property type="entry name" value="RsmE_PUA-like"/>
</dbReference>
<dbReference type="InterPro" id="IPR029026">
    <property type="entry name" value="tRNA_m1G_MTases_N"/>
</dbReference>